<evidence type="ECO:0000256" key="1">
    <source>
        <dbReference type="ARBA" id="ARBA00001947"/>
    </source>
</evidence>
<dbReference type="AlphaFoldDB" id="A0A9N8EI37"/>
<feature type="domain" description="Enoyl reductase (ER)" evidence="6">
    <location>
        <begin position="9"/>
        <end position="354"/>
    </location>
</feature>
<dbReference type="OrthoDB" id="1879366at2759"/>
<sequence>MATIKDGKGTLALAAFDTNAKLEKHEFGRPAPGPNDVNIDIQYCGMCHSDLHACNGDWGLNAFPIAPGHEIAGVVKSVGADVKDLKVGDKVGVGCFVEACFSCGLCEQGEQNLCRECVQTYGNPYPKGKGHDECAGYHTNGGYSTSITVRSDFVFKVPEGISMEYVGPLLCAGITMFSPLNRHILMKEGEKPKSIGIVGFGGLGQMGVKLAKAMGCEVTVLSRSTSKKDEAAKLGAEILAHSDEEAMKAAAYSFDVILDTVSAHHEIAPMMTTLKVGGTYVCIGAFGQTFGISPIGLIFNHHKIEGSLVGGIPETQKMLEFCSEHNILPEIKVIAAKDATDQFKALADGSAGALRAVIDMSTLSDLPARA</sequence>
<reference evidence="7" key="1">
    <citation type="submission" date="2020-06" db="EMBL/GenBank/DDBJ databases">
        <authorList>
            <consortium name="Plant Systems Biology data submission"/>
        </authorList>
    </citation>
    <scope>NUCLEOTIDE SEQUENCE</scope>
    <source>
        <strain evidence="7">D6</strain>
    </source>
</reference>
<dbReference type="InterPro" id="IPR002328">
    <property type="entry name" value="ADH_Zn_CS"/>
</dbReference>
<dbReference type="FunFam" id="3.40.50.720:FF:000022">
    <property type="entry name" value="Cinnamyl alcohol dehydrogenase"/>
    <property type="match status" value="1"/>
</dbReference>
<dbReference type="InterPro" id="IPR011032">
    <property type="entry name" value="GroES-like_sf"/>
</dbReference>
<dbReference type="InterPro" id="IPR047109">
    <property type="entry name" value="CAD-like"/>
</dbReference>
<keyword evidence="8" id="KW-1185">Reference proteome</keyword>
<evidence type="ECO:0000256" key="3">
    <source>
        <dbReference type="ARBA" id="ARBA00022833"/>
    </source>
</evidence>
<dbReference type="PROSITE" id="PS00059">
    <property type="entry name" value="ADH_ZINC"/>
    <property type="match status" value="1"/>
</dbReference>
<protein>
    <submittedName>
        <fullName evidence="7">Mannitol dehydrogenase</fullName>
    </submittedName>
</protein>
<dbReference type="Pfam" id="PF08240">
    <property type="entry name" value="ADH_N"/>
    <property type="match status" value="1"/>
</dbReference>
<organism evidence="7 8">
    <name type="scientific">Seminavis robusta</name>
    <dbReference type="NCBI Taxonomy" id="568900"/>
    <lineage>
        <taxon>Eukaryota</taxon>
        <taxon>Sar</taxon>
        <taxon>Stramenopiles</taxon>
        <taxon>Ochrophyta</taxon>
        <taxon>Bacillariophyta</taxon>
        <taxon>Bacillariophyceae</taxon>
        <taxon>Bacillariophycidae</taxon>
        <taxon>Naviculales</taxon>
        <taxon>Naviculaceae</taxon>
        <taxon>Seminavis</taxon>
    </lineage>
</organism>
<dbReference type="PANTHER" id="PTHR42683">
    <property type="entry name" value="ALDEHYDE REDUCTASE"/>
    <property type="match status" value="1"/>
</dbReference>
<dbReference type="GO" id="GO:0016616">
    <property type="term" value="F:oxidoreductase activity, acting on the CH-OH group of donors, NAD or NADP as acceptor"/>
    <property type="evidence" value="ECO:0007669"/>
    <property type="project" value="InterPro"/>
</dbReference>
<accession>A0A9N8EI37</accession>
<proteinExistence type="inferred from homology"/>
<dbReference type="InterPro" id="IPR020843">
    <property type="entry name" value="ER"/>
</dbReference>
<dbReference type="Pfam" id="PF00107">
    <property type="entry name" value="ADH_zinc_N"/>
    <property type="match status" value="1"/>
</dbReference>
<dbReference type="CDD" id="cd05283">
    <property type="entry name" value="CAD1"/>
    <property type="match status" value="1"/>
</dbReference>
<evidence type="ECO:0000256" key="2">
    <source>
        <dbReference type="ARBA" id="ARBA00022723"/>
    </source>
</evidence>
<keyword evidence="2 5" id="KW-0479">Metal-binding</keyword>
<keyword evidence="3 5" id="KW-0862">Zinc</keyword>
<dbReference type="Gene3D" id="3.90.180.10">
    <property type="entry name" value="Medium-chain alcohol dehydrogenases, catalytic domain"/>
    <property type="match status" value="1"/>
</dbReference>
<dbReference type="SUPFAM" id="SSF50129">
    <property type="entry name" value="GroES-like"/>
    <property type="match status" value="1"/>
</dbReference>
<comment type="caution">
    <text evidence="7">The sequence shown here is derived from an EMBL/GenBank/DDBJ whole genome shotgun (WGS) entry which is preliminary data.</text>
</comment>
<dbReference type="SMART" id="SM00829">
    <property type="entry name" value="PKS_ER"/>
    <property type="match status" value="1"/>
</dbReference>
<evidence type="ECO:0000313" key="8">
    <source>
        <dbReference type="Proteomes" id="UP001153069"/>
    </source>
</evidence>
<dbReference type="InterPro" id="IPR036291">
    <property type="entry name" value="NAD(P)-bd_dom_sf"/>
</dbReference>
<evidence type="ECO:0000259" key="6">
    <source>
        <dbReference type="SMART" id="SM00829"/>
    </source>
</evidence>
<gene>
    <name evidence="7" type="ORF">SEMRO_989_G228490.1</name>
</gene>
<dbReference type="InterPro" id="IPR013149">
    <property type="entry name" value="ADH-like_C"/>
</dbReference>
<dbReference type="Proteomes" id="UP001153069">
    <property type="component" value="Unassembled WGS sequence"/>
</dbReference>
<evidence type="ECO:0000313" key="7">
    <source>
        <dbReference type="EMBL" id="CAB9519109.1"/>
    </source>
</evidence>
<dbReference type="SUPFAM" id="SSF51735">
    <property type="entry name" value="NAD(P)-binding Rossmann-fold domains"/>
    <property type="match status" value="1"/>
</dbReference>
<name>A0A9N8EI37_9STRA</name>
<evidence type="ECO:0000256" key="4">
    <source>
        <dbReference type="ARBA" id="ARBA00023002"/>
    </source>
</evidence>
<dbReference type="EMBL" id="CAICTM010000987">
    <property type="protein sequence ID" value="CAB9519109.1"/>
    <property type="molecule type" value="Genomic_DNA"/>
</dbReference>
<comment type="cofactor">
    <cofactor evidence="1 5">
        <name>Zn(2+)</name>
        <dbReference type="ChEBI" id="CHEBI:29105"/>
    </cofactor>
</comment>
<keyword evidence="4" id="KW-0560">Oxidoreductase</keyword>
<dbReference type="InterPro" id="IPR013154">
    <property type="entry name" value="ADH-like_N"/>
</dbReference>
<comment type="similarity">
    <text evidence="5">Belongs to the zinc-containing alcohol dehydrogenase family.</text>
</comment>
<evidence type="ECO:0000256" key="5">
    <source>
        <dbReference type="RuleBase" id="RU361277"/>
    </source>
</evidence>
<dbReference type="GO" id="GO:0008270">
    <property type="term" value="F:zinc ion binding"/>
    <property type="evidence" value="ECO:0007669"/>
    <property type="project" value="InterPro"/>
</dbReference>
<dbReference type="Gene3D" id="3.40.50.720">
    <property type="entry name" value="NAD(P)-binding Rossmann-like Domain"/>
    <property type="match status" value="1"/>
</dbReference>